<dbReference type="PANTHER" id="PTHR39453:SF1">
    <property type="entry name" value="PHOSPHATE PROPANOYLTRANSFERASE"/>
    <property type="match status" value="1"/>
</dbReference>
<keyword evidence="7" id="KW-0862">Zinc</keyword>
<comment type="pathway">
    <text evidence="10">Polyol metabolism; 1,2-propanediol degradation.</text>
</comment>
<evidence type="ECO:0000256" key="5">
    <source>
        <dbReference type="ARBA" id="ARBA00022679"/>
    </source>
</evidence>
<evidence type="ECO:0000256" key="3">
    <source>
        <dbReference type="ARBA" id="ARBA00012206"/>
    </source>
</evidence>
<dbReference type="PANTHER" id="PTHR39453">
    <property type="entry name" value="PHOSPHATE PROPANOYLTRANSFERASE"/>
    <property type="match status" value="1"/>
</dbReference>
<name>A0A1I0ZUZ0_9FIRM</name>
<dbReference type="RefSeq" id="WP_092873683.1">
    <property type="nucleotide sequence ID" value="NZ_FOJY01000017.1"/>
</dbReference>
<evidence type="ECO:0000313" key="11">
    <source>
        <dbReference type="EMBL" id="SFB28886.1"/>
    </source>
</evidence>
<dbReference type="GO" id="GO:0046872">
    <property type="term" value="F:metal ion binding"/>
    <property type="evidence" value="ECO:0007669"/>
    <property type="project" value="UniProtKB-KW"/>
</dbReference>
<comment type="cofactor">
    <cofactor evidence="1">
        <name>Zn(2+)</name>
        <dbReference type="ChEBI" id="CHEBI:29105"/>
    </cofactor>
</comment>
<dbReference type="STRING" id="1120918.SAMN05216249_11751"/>
<keyword evidence="12" id="KW-1185">Reference proteome</keyword>
<keyword evidence="5 10" id="KW-0808">Transferase</keyword>
<comment type="function">
    <text evidence="10">Involved in 1,2-propanediol (1,2-PD) degradation by catalyzing the conversion of propanoyl-CoA to propanoyl-phosphate.</text>
</comment>
<comment type="catalytic activity">
    <reaction evidence="9 10">
        <text>propanoyl-CoA + phosphate = propanoyl phosphate + CoA</text>
        <dbReference type="Rhea" id="RHEA:28046"/>
        <dbReference type="ChEBI" id="CHEBI:43474"/>
        <dbReference type="ChEBI" id="CHEBI:57287"/>
        <dbReference type="ChEBI" id="CHEBI:57392"/>
        <dbReference type="ChEBI" id="CHEBI:58933"/>
        <dbReference type="EC" id="2.3.1.222"/>
    </reaction>
</comment>
<dbReference type="PIRSF" id="PIRSF010130">
    <property type="entry name" value="PduL"/>
    <property type="match status" value="1"/>
</dbReference>
<dbReference type="GO" id="GO:0016747">
    <property type="term" value="F:acyltransferase activity, transferring groups other than amino-acyl groups"/>
    <property type="evidence" value="ECO:0007669"/>
    <property type="project" value="InterPro"/>
</dbReference>
<dbReference type="Pfam" id="PF06130">
    <property type="entry name" value="PTAC"/>
    <property type="match status" value="1"/>
</dbReference>
<accession>A0A1I0ZUZ0</accession>
<keyword evidence="6" id="KW-0479">Metal-binding</keyword>
<dbReference type="Proteomes" id="UP000198838">
    <property type="component" value="Unassembled WGS sequence"/>
</dbReference>
<dbReference type="NCBIfam" id="NF011652">
    <property type="entry name" value="PRK15070.1"/>
    <property type="match status" value="1"/>
</dbReference>
<evidence type="ECO:0000256" key="4">
    <source>
        <dbReference type="ARBA" id="ARBA00020837"/>
    </source>
</evidence>
<evidence type="ECO:0000313" key="12">
    <source>
        <dbReference type="Proteomes" id="UP000198838"/>
    </source>
</evidence>
<dbReference type="EC" id="2.3.1.222" evidence="3 10"/>
<evidence type="ECO:0000256" key="9">
    <source>
        <dbReference type="ARBA" id="ARBA00047589"/>
    </source>
</evidence>
<evidence type="ECO:0000256" key="1">
    <source>
        <dbReference type="ARBA" id="ARBA00001947"/>
    </source>
</evidence>
<evidence type="ECO:0000256" key="8">
    <source>
        <dbReference type="ARBA" id="ARBA00023315"/>
    </source>
</evidence>
<gene>
    <name evidence="11" type="ORF">SAMN05216249_11751</name>
</gene>
<dbReference type="AlphaFoldDB" id="A0A1I0ZUZ0"/>
<dbReference type="GO" id="GO:0051144">
    <property type="term" value="P:1,2-propanediol catabolic process"/>
    <property type="evidence" value="ECO:0007669"/>
    <property type="project" value="UniProtKB-UniPathway"/>
</dbReference>
<comment type="similarity">
    <text evidence="2 10">Belongs to the PduL family.</text>
</comment>
<reference evidence="11 12" key="1">
    <citation type="submission" date="2016-10" db="EMBL/GenBank/DDBJ databases">
        <authorList>
            <person name="de Groot N.N."/>
        </authorList>
    </citation>
    <scope>NUCLEOTIDE SEQUENCE [LARGE SCALE GENOMIC DNA]</scope>
    <source>
        <strain evidence="11 12">DSM 5522</strain>
    </source>
</reference>
<evidence type="ECO:0000256" key="2">
    <source>
        <dbReference type="ARBA" id="ARBA00007342"/>
    </source>
</evidence>
<organism evidence="11 12">
    <name type="scientific">Acetitomaculum ruminis DSM 5522</name>
    <dbReference type="NCBI Taxonomy" id="1120918"/>
    <lineage>
        <taxon>Bacteria</taxon>
        <taxon>Bacillati</taxon>
        <taxon>Bacillota</taxon>
        <taxon>Clostridia</taxon>
        <taxon>Lachnospirales</taxon>
        <taxon>Lachnospiraceae</taxon>
        <taxon>Acetitomaculum</taxon>
    </lineage>
</organism>
<keyword evidence="8 10" id="KW-0012">Acyltransferase</keyword>
<dbReference type="EMBL" id="FOJY01000017">
    <property type="protein sequence ID" value="SFB28886.1"/>
    <property type="molecule type" value="Genomic_DNA"/>
</dbReference>
<dbReference type="InterPro" id="IPR008300">
    <property type="entry name" value="PTAC"/>
</dbReference>
<sequence length="206" mass="22471">MDQIVEKVADTIVGLGLVEVEVSARHVHLSQKAVEVLFGKGAVLNEKRPLSQIGQFLSNERVTIKGPKRQMENVAVLGPVRNATQVEISKSDAVALGVDAPLRESGDLEGAAAITIIGPAGTLEVENGAIIAHNHVHVPPEVAQRLNIKDKERVDVEILTERPVVFSDVIIRVSDMFRFRMHVDFDEANAAFVKGYTLGKIIKKEN</sequence>
<dbReference type="UniPathway" id="UPA00621"/>
<proteinExistence type="inferred from homology"/>
<evidence type="ECO:0000256" key="7">
    <source>
        <dbReference type="ARBA" id="ARBA00022833"/>
    </source>
</evidence>
<dbReference type="OrthoDB" id="9784365at2"/>
<evidence type="ECO:0000256" key="10">
    <source>
        <dbReference type="PIRNR" id="PIRNR010130"/>
    </source>
</evidence>
<evidence type="ECO:0000256" key="6">
    <source>
        <dbReference type="ARBA" id="ARBA00022723"/>
    </source>
</evidence>
<protein>
    <recommendedName>
        <fullName evidence="4 10">Phosphate propanoyltransferase</fullName>
        <ecNumber evidence="3 10">2.3.1.222</ecNumber>
    </recommendedName>
</protein>